<dbReference type="OrthoDB" id="7553681at2"/>
<sequence length="400" mass="45128">MTTEQRFKQLISLYREVEFAPSSRDGTLIIADAKQLTLLRTLLADQREFGLELRYPYSEDNLSVEMEVRLRAGDPRIGLGLLADAFDDVLRFTNGRIKAPRFFLINARWSTGDPNPPEVVDRYHKVLALISLLAESAAYLDKESQELIFVDDGKFTLPLIYGVAELQGVDLSIINELLGRFGQDTHRKQKLAILSKTIRSICSAVSAKTRFAHLMEHMGDVLKQFDEGYKLFVADFSYEKIVDQMETAKLEELAKIHKVFADVQNQILGIPVATVIVATQLKQTSTVDAVFWGNTAVLLGVWVFAVLIWLVMRNQLHTLNAVGQEIARKRKQIEREYATVKDVVGKAFPSLDSRLCTQRWALYAVDGVVVVGVAMAHVMYLVLTDPARIFVSEYLKQLGF</sequence>
<feature type="transmembrane region" description="Helical" evidence="1">
    <location>
        <begin position="289"/>
        <end position="311"/>
    </location>
</feature>
<keyword evidence="1" id="KW-0812">Transmembrane</keyword>
<dbReference type="RefSeq" id="WP_092428080.1">
    <property type="nucleotide sequence ID" value="NZ_FOXM01000002.1"/>
</dbReference>
<organism evidence="2 3">
    <name type="scientific">Geopseudomonas sagittaria</name>
    <dbReference type="NCBI Taxonomy" id="1135990"/>
    <lineage>
        <taxon>Bacteria</taxon>
        <taxon>Pseudomonadati</taxon>
        <taxon>Pseudomonadota</taxon>
        <taxon>Gammaproteobacteria</taxon>
        <taxon>Pseudomonadales</taxon>
        <taxon>Pseudomonadaceae</taxon>
        <taxon>Geopseudomonas</taxon>
    </lineage>
</organism>
<name>A0A1I5PYN9_9GAMM</name>
<keyword evidence="1" id="KW-0472">Membrane</keyword>
<evidence type="ECO:0000313" key="3">
    <source>
        <dbReference type="Proteomes" id="UP000243084"/>
    </source>
</evidence>
<accession>A0A1I5PYN9</accession>
<proteinExistence type="predicted"/>
<evidence type="ECO:0000313" key="2">
    <source>
        <dbReference type="EMBL" id="SFP38890.1"/>
    </source>
</evidence>
<protein>
    <submittedName>
        <fullName evidence="2">Uncharacterized protein</fullName>
    </submittedName>
</protein>
<gene>
    <name evidence="2" type="ORF">SAMN05216229_10293</name>
</gene>
<dbReference type="Proteomes" id="UP000243084">
    <property type="component" value="Unassembled WGS sequence"/>
</dbReference>
<keyword evidence="1" id="KW-1133">Transmembrane helix</keyword>
<dbReference type="AlphaFoldDB" id="A0A1I5PYN9"/>
<keyword evidence="3" id="KW-1185">Reference proteome</keyword>
<reference evidence="3" key="1">
    <citation type="submission" date="2016-10" db="EMBL/GenBank/DDBJ databases">
        <authorList>
            <person name="Varghese N."/>
            <person name="Submissions S."/>
        </authorList>
    </citation>
    <scope>NUCLEOTIDE SEQUENCE [LARGE SCALE GENOMIC DNA]</scope>
    <source>
        <strain evidence="3">JCM 18195</strain>
    </source>
</reference>
<dbReference type="EMBL" id="FOXM01000002">
    <property type="protein sequence ID" value="SFP38890.1"/>
    <property type="molecule type" value="Genomic_DNA"/>
</dbReference>
<evidence type="ECO:0000256" key="1">
    <source>
        <dbReference type="SAM" id="Phobius"/>
    </source>
</evidence>
<feature type="transmembrane region" description="Helical" evidence="1">
    <location>
        <begin position="360"/>
        <end position="383"/>
    </location>
</feature>